<proteinExistence type="inferred from homology"/>
<keyword evidence="5" id="KW-0576">Peroxisome</keyword>
<dbReference type="GO" id="GO:0005777">
    <property type="term" value="C:peroxisome"/>
    <property type="evidence" value="ECO:0007669"/>
    <property type="project" value="UniProtKB-SubCell"/>
</dbReference>
<dbReference type="SMART" id="SM00674">
    <property type="entry name" value="CENPB"/>
    <property type="match status" value="1"/>
</dbReference>
<dbReference type="InterPro" id="IPR009057">
    <property type="entry name" value="Homeodomain-like_sf"/>
</dbReference>
<dbReference type="FunFam" id="3.30.300.30:FF:000007">
    <property type="entry name" value="4-coumarate--CoA ligase 2"/>
    <property type="match status" value="1"/>
</dbReference>
<evidence type="ECO:0000256" key="1">
    <source>
        <dbReference type="ARBA" id="ARBA00004123"/>
    </source>
</evidence>
<dbReference type="InterPro" id="IPR018586">
    <property type="entry name" value="Brinker_DNA-bd"/>
</dbReference>
<comment type="subcellular location">
    <subcellularLocation>
        <location evidence="1">Nucleus</location>
    </subcellularLocation>
    <subcellularLocation>
        <location evidence="2">Peroxisome</location>
    </subcellularLocation>
</comment>
<dbReference type="GO" id="GO:0005634">
    <property type="term" value="C:nucleus"/>
    <property type="evidence" value="ECO:0007669"/>
    <property type="project" value="UniProtKB-SubCell"/>
</dbReference>
<dbReference type="Pfam" id="PF03184">
    <property type="entry name" value="DDE_1"/>
    <property type="match status" value="1"/>
</dbReference>
<dbReference type="SUPFAM" id="SSF48295">
    <property type="entry name" value="TrpR-like"/>
    <property type="match status" value="1"/>
</dbReference>
<evidence type="ECO:0000256" key="2">
    <source>
        <dbReference type="ARBA" id="ARBA00004275"/>
    </source>
</evidence>
<feature type="domain" description="HTH CENPB-type" evidence="6">
    <location>
        <begin position="77"/>
        <end position="153"/>
    </location>
</feature>
<evidence type="ECO:0000313" key="7">
    <source>
        <dbReference type="Proteomes" id="UP000887540"/>
    </source>
</evidence>
<keyword evidence="7" id="KW-1185">Reference proteome</keyword>
<evidence type="ECO:0000259" key="6">
    <source>
        <dbReference type="PROSITE" id="PS51253"/>
    </source>
</evidence>
<dbReference type="Pfam" id="PF00501">
    <property type="entry name" value="AMP-binding"/>
    <property type="match status" value="1"/>
</dbReference>
<dbReference type="PROSITE" id="PS51253">
    <property type="entry name" value="HTH_CENPB"/>
    <property type="match status" value="1"/>
</dbReference>
<dbReference type="InterPro" id="IPR042099">
    <property type="entry name" value="ANL_N_sf"/>
</dbReference>
<dbReference type="Pfam" id="PF13193">
    <property type="entry name" value="AMP-binding_C"/>
    <property type="match status" value="1"/>
</dbReference>
<dbReference type="SUPFAM" id="SSF46689">
    <property type="entry name" value="Homeodomain-like"/>
    <property type="match status" value="1"/>
</dbReference>
<dbReference type="PANTHER" id="PTHR24096:SF422">
    <property type="entry name" value="BCDNA.GH02901"/>
    <property type="match status" value="1"/>
</dbReference>
<dbReference type="Gene3D" id="1.10.10.60">
    <property type="entry name" value="Homeodomain-like"/>
    <property type="match status" value="2"/>
</dbReference>
<dbReference type="InterPro" id="IPR010921">
    <property type="entry name" value="Trp_repressor/repl_initiator"/>
</dbReference>
<evidence type="ECO:0000313" key="8">
    <source>
        <dbReference type="WBParaSite" id="ACRNAN_Path_1100.g4225.t1"/>
    </source>
</evidence>
<dbReference type="Pfam" id="PF03221">
    <property type="entry name" value="HTH_Tnp_Tc5"/>
    <property type="match status" value="1"/>
</dbReference>
<dbReference type="InterPro" id="IPR045851">
    <property type="entry name" value="AMP-bd_C_sf"/>
</dbReference>
<dbReference type="PANTHER" id="PTHR24096">
    <property type="entry name" value="LONG-CHAIN-FATTY-ACID--COA LIGASE"/>
    <property type="match status" value="1"/>
</dbReference>
<evidence type="ECO:0000256" key="5">
    <source>
        <dbReference type="ARBA" id="ARBA00023140"/>
    </source>
</evidence>
<reference evidence="8" key="1">
    <citation type="submission" date="2022-11" db="UniProtKB">
        <authorList>
            <consortium name="WormBaseParasite"/>
        </authorList>
    </citation>
    <scope>IDENTIFICATION</scope>
</reference>
<dbReference type="InterPro" id="IPR006600">
    <property type="entry name" value="HTH_CenpB_DNA-bd_dom"/>
</dbReference>
<dbReference type="SUPFAM" id="SSF56801">
    <property type="entry name" value="Acetyl-CoA synthetase-like"/>
    <property type="match status" value="1"/>
</dbReference>
<comment type="similarity">
    <text evidence="3">Belongs to the ATP-dependent AMP-binding enzyme family.</text>
</comment>
<accession>A0A914BVK2</accession>
<evidence type="ECO:0000256" key="3">
    <source>
        <dbReference type="ARBA" id="ARBA00006432"/>
    </source>
</evidence>
<dbReference type="WBParaSite" id="ACRNAN_Path_1100.g4225.t1">
    <property type="protein sequence ID" value="ACRNAN_Path_1100.g4225.t1"/>
    <property type="gene ID" value="ACRNAN_Path_1100.g4225"/>
</dbReference>
<protein>
    <submittedName>
        <fullName evidence="8">HTH CENPB-type domain-containing protein</fullName>
    </submittedName>
</protein>
<dbReference type="Pfam" id="PF09607">
    <property type="entry name" value="BrkDBD"/>
    <property type="match status" value="1"/>
</dbReference>
<dbReference type="Proteomes" id="UP000887540">
    <property type="component" value="Unplaced"/>
</dbReference>
<keyword evidence="4" id="KW-0238">DNA-binding</keyword>
<name>A0A914BVK2_9BILA</name>
<dbReference type="GO" id="GO:0043565">
    <property type="term" value="F:sequence-specific DNA binding"/>
    <property type="evidence" value="ECO:0007669"/>
    <property type="project" value="InterPro"/>
</dbReference>
<dbReference type="GO" id="GO:0016405">
    <property type="term" value="F:CoA-ligase activity"/>
    <property type="evidence" value="ECO:0007669"/>
    <property type="project" value="TreeGrafter"/>
</dbReference>
<dbReference type="InterPro" id="IPR025110">
    <property type="entry name" value="AMP-bd_C"/>
</dbReference>
<sequence length="765" mass="85973">MSDSDSTDTGVEPQAKKMRRSFTASKKLEIVAYAKSNSVNAASKQYKISRGTIQPWIKTEVQLKKLCGAGSKDARQLPGSGRPLKSKDFDDNLAAWVRAQRREKLRVSRRMIQQEAQRTAKFYFDDDDEEAEFKASLGWLEKFMKRHKFSARRPTTTCQKPPSDYEQTLVNFVLYLKNLRLNRDFHYMYAADETSVALNMLGGLCIDEKGAKEVSVLTTGHEKMHITITLTARSDGQKLRPFVLLKRKRPDPEINKKFKNKLILSWAGRIWMDDSLTEEYLRRTFGPGLFHRRLLVWDSFRCHISEETKKILKELKIDTAVVPGGCTKFIQAPDVCWNQPFKAKLVQLFDDWMMHGEKSLTKGGNPRPPPIETYLDWVVAAWESVSAETISNSFKSCGITNATDGSEDDKIHCFKENGPVPGGFVRLQQARLDETIELADLLEEIDLGQDNENGYASDASDIHSKVELARQFQDSKTKVVFCADTVLDKVIKASRGLGIIIRVLNVAPPILVFLAKSPLVEKYNLSCLEFIVTRSAPARQEIIEEVLKRLPKIKFITQAYGMTEIGLIGAHYPVDKPEQYNAVGKLASNLELKIVDPSTRKELNTGEIGEICVRGPSVMNGYLGNPTATAGTFEDGDVGYVDKDGWLYIVERLKELIKVKGFQVAPAELEDLLLSHPDIQDSAVIGVPDPVAGELPKAFVVRKRDTLTEEDVKNFVKAKAAPYKQLQGGVEFMKEIPKSASGKILRRILRDQVAKADKKPVLSKL</sequence>
<organism evidence="7 8">
    <name type="scientific">Acrobeloides nanus</name>
    <dbReference type="NCBI Taxonomy" id="290746"/>
    <lineage>
        <taxon>Eukaryota</taxon>
        <taxon>Metazoa</taxon>
        <taxon>Ecdysozoa</taxon>
        <taxon>Nematoda</taxon>
        <taxon>Chromadorea</taxon>
        <taxon>Rhabditida</taxon>
        <taxon>Tylenchina</taxon>
        <taxon>Cephalobomorpha</taxon>
        <taxon>Cephaloboidea</taxon>
        <taxon>Cephalobidae</taxon>
        <taxon>Acrobeloides</taxon>
    </lineage>
</organism>
<dbReference type="InterPro" id="IPR004875">
    <property type="entry name" value="DDE_SF_endonuclease_dom"/>
</dbReference>
<dbReference type="InterPro" id="IPR000873">
    <property type="entry name" value="AMP-dep_synth/lig_dom"/>
</dbReference>
<evidence type="ECO:0000256" key="4">
    <source>
        <dbReference type="ARBA" id="ARBA00023125"/>
    </source>
</evidence>
<dbReference type="Gene3D" id="3.40.50.12780">
    <property type="entry name" value="N-terminal domain of ligase-like"/>
    <property type="match status" value="1"/>
</dbReference>
<dbReference type="AlphaFoldDB" id="A0A914BVK2"/>
<dbReference type="Gene3D" id="3.30.300.30">
    <property type="match status" value="1"/>
</dbReference>